<feature type="non-terminal residue" evidence="5">
    <location>
        <position position="160"/>
    </location>
</feature>
<evidence type="ECO:0000313" key="5">
    <source>
        <dbReference type="EMBL" id="NWI72806.1"/>
    </source>
</evidence>
<dbReference type="Gene3D" id="2.40.70.10">
    <property type="entry name" value="Acid Proteases"/>
    <property type="match status" value="1"/>
</dbReference>
<dbReference type="PROSITE" id="PS00141">
    <property type="entry name" value="ASP_PROTEASE"/>
    <property type="match status" value="1"/>
</dbReference>
<dbReference type="InterPro" id="IPR001969">
    <property type="entry name" value="Aspartic_peptidase_AS"/>
</dbReference>
<dbReference type="EMBL" id="WEIT01003067">
    <property type="protein sequence ID" value="NWI72806.1"/>
    <property type="molecule type" value="Genomic_DNA"/>
</dbReference>
<accession>A0A851DY96</accession>
<protein>
    <submittedName>
        <fullName evidence="5">POK9 protein</fullName>
    </submittedName>
</protein>
<dbReference type="Proteomes" id="UP000604080">
    <property type="component" value="Unassembled WGS sequence"/>
</dbReference>
<keyword evidence="2" id="KW-0064">Aspartyl protease</keyword>
<keyword evidence="6" id="KW-1185">Reference proteome</keyword>
<keyword evidence="1" id="KW-0645">Protease</keyword>
<comment type="caution">
    <text evidence="5">The sequence shown here is derived from an EMBL/GenBank/DDBJ whole genome shotgun (WGS) entry which is preliminary data.</text>
</comment>
<reference evidence="5" key="1">
    <citation type="submission" date="2019-10" db="EMBL/GenBank/DDBJ databases">
        <title>Bird 10,000 Genomes (B10K) Project - Family phase.</title>
        <authorList>
            <person name="Zhang G."/>
        </authorList>
    </citation>
    <scope>NUCLEOTIDE SEQUENCE</scope>
    <source>
        <strain evidence="5">B10K-DU-002-56</strain>
        <tissue evidence="5">Muscle</tissue>
    </source>
</reference>
<evidence type="ECO:0000259" key="4">
    <source>
        <dbReference type="PROSITE" id="PS50175"/>
    </source>
</evidence>
<dbReference type="InterPro" id="IPR021109">
    <property type="entry name" value="Peptidase_aspartic_dom_sf"/>
</dbReference>
<proteinExistence type="predicted"/>
<dbReference type="SUPFAM" id="SSF50630">
    <property type="entry name" value="Acid proteases"/>
    <property type="match status" value="1"/>
</dbReference>
<dbReference type="SUPFAM" id="SSF51283">
    <property type="entry name" value="dUTPase-like"/>
    <property type="match status" value="1"/>
</dbReference>
<evidence type="ECO:0000256" key="1">
    <source>
        <dbReference type="ARBA" id="ARBA00022670"/>
    </source>
</evidence>
<dbReference type="InterPro" id="IPR036157">
    <property type="entry name" value="dUTPase-like_sf"/>
</dbReference>
<feature type="domain" description="Peptidase A2" evidence="4">
    <location>
        <begin position="146"/>
        <end position="160"/>
    </location>
</feature>
<dbReference type="GO" id="GO:0004190">
    <property type="term" value="F:aspartic-type endopeptidase activity"/>
    <property type="evidence" value="ECO:0007669"/>
    <property type="project" value="UniProtKB-KW"/>
</dbReference>
<evidence type="ECO:0000256" key="3">
    <source>
        <dbReference type="ARBA" id="ARBA00022801"/>
    </source>
</evidence>
<dbReference type="GO" id="GO:0006508">
    <property type="term" value="P:proteolysis"/>
    <property type="evidence" value="ECO:0007669"/>
    <property type="project" value="UniProtKB-KW"/>
</dbReference>
<sequence>GSLGLDLATAVDVTLIDTKPVPIPTTTHGPIDLKQTLGALLIGRSSTGLKGIHVIPGLTDADYTGTIKVVVYTLHQPAVIPQGTRLAQLIPLQNLAAKLTMRVDKLPHRGDHGFGSTGGLVCFTMPMMKQPEITCTLQRGREYTCIQALLDTGADVTIVS</sequence>
<organism evidence="5 6">
    <name type="scientific">Dryoscopus gambensis</name>
    <dbReference type="NCBI Taxonomy" id="85069"/>
    <lineage>
        <taxon>Eukaryota</taxon>
        <taxon>Metazoa</taxon>
        <taxon>Chordata</taxon>
        <taxon>Craniata</taxon>
        <taxon>Vertebrata</taxon>
        <taxon>Euteleostomi</taxon>
        <taxon>Archelosauria</taxon>
        <taxon>Archosauria</taxon>
        <taxon>Dinosauria</taxon>
        <taxon>Saurischia</taxon>
        <taxon>Theropoda</taxon>
        <taxon>Coelurosauria</taxon>
        <taxon>Aves</taxon>
        <taxon>Neognathae</taxon>
        <taxon>Neoaves</taxon>
        <taxon>Telluraves</taxon>
        <taxon>Australaves</taxon>
        <taxon>Passeriformes</taxon>
        <taxon>Corvoidea</taxon>
        <taxon>Malaconotidae</taxon>
        <taxon>Dryoscopus</taxon>
    </lineage>
</organism>
<name>A0A851DY96_9CORV</name>
<dbReference type="PANTHER" id="PTHR19422:SF123">
    <property type="entry name" value="RT1 CLASS I, LOCUS CE15"/>
    <property type="match status" value="1"/>
</dbReference>
<evidence type="ECO:0000256" key="2">
    <source>
        <dbReference type="ARBA" id="ARBA00022750"/>
    </source>
</evidence>
<dbReference type="InterPro" id="IPR001995">
    <property type="entry name" value="Peptidase_A2_cat"/>
</dbReference>
<gene>
    <name evidence="5" type="primary">Ervk9_1</name>
    <name evidence="5" type="ORF">DRYGAM_R12885</name>
</gene>
<dbReference type="AlphaFoldDB" id="A0A851DY96"/>
<evidence type="ECO:0000313" key="6">
    <source>
        <dbReference type="Proteomes" id="UP000604080"/>
    </source>
</evidence>
<dbReference type="PANTHER" id="PTHR19422">
    <property type="entry name" value="GAG RETROVIRAL POLYPROTEIN"/>
    <property type="match status" value="1"/>
</dbReference>
<dbReference type="Pfam" id="PF00692">
    <property type="entry name" value="dUTPase"/>
    <property type="match status" value="1"/>
</dbReference>
<dbReference type="Gene3D" id="2.70.40.10">
    <property type="match status" value="1"/>
</dbReference>
<keyword evidence="3" id="KW-0378">Hydrolase</keyword>
<dbReference type="InterPro" id="IPR051592">
    <property type="entry name" value="HERV-K_Pro_peptidase_A2"/>
</dbReference>
<dbReference type="InterPro" id="IPR029054">
    <property type="entry name" value="dUTPase-like"/>
</dbReference>
<feature type="non-terminal residue" evidence="5">
    <location>
        <position position="1"/>
    </location>
</feature>
<dbReference type="PROSITE" id="PS50175">
    <property type="entry name" value="ASP_PROT_RETROV"/>
    <property type="match status" value="1"/>
</dbReference>